<dbReference type="InterPro" id="IPR011009">
    <property type="entry name" value="Kinase-like_dom_sf"/>
</dbReference>
<evidence type="ECO:0000256" key="5">
    <source>
        <dbReference type="ARBA" id="ARBA00038035"/>
    </source>
</evidence>
<sequence>DRDCTLGTGAGGVVQAGVHKPTGMRVAIKTVKVDNKEKREQMLQEIKGLVLAAGCPYLVQWYAGFVGKDTGLVHVVVELMDRGSLADLRRRLAAPVPPNHVACIAAQIMRGLEHLHSRRLLHRDIKPENVLHNGLGQVKLTDFGISKDLTSTAGVAASFVGTANYMSPERALGKDYSFRSDVWSAGMVVFELAHGQYPYKAKNFLDLYECLCAQPEPRLDTKAFPAALCGFVALCLKRDDIARPDVQSLVKHELVVSQGAEQIKLLAEWLATSGACSFVAQPGLFADGRS</sequence>
<reference evidence="12" key="1">
    <citation type="submission" date="2021-02" db="EMBL/GenBank/DDBJ databases">
        <authorList>
            <person name="Dougan E. K."/>
            <person name="Rhodes N."/>
            <person name="Thang M."/>
            <person name="Chan C."/>
        </authorList>
    </citation>
    <scope>NUCLEOTIDE SEQUENCE</scope>
</reference>
<comment type="catalytic activity">
    <reaction evidence="7">
        <text>L-seryl-[protein] + ATP = O-phospho-L-seryl-[protein] + ADP + H(+)</text>
        <dbReference type="Rhea" id="RHEA:17989"/>
        <dbReference type="Rhea" id="RHEA-COMP:9863"/>
        <dbReference type="Rhea" id="RHEA-COMP:11604"/>
        <dbReference type="ChEBI" id="CHEBI:15378"/>
        <dbReference type="ChEBI" id="CHEBI:29999"/>
        <dbReference type="ChEBI" id="CHEBI:30616"/>
        <dbReference type="ChEBI" id="CHEBI:83421"/>
        <dbReference type="ChEBI" id="CHEBI:456216"/>
        <dbReference type="EC" id="2.7.12.2"/>
    </reaction>
</comment>
<name>A0A812XKE9_9DINO</name>
<dbReference type="OrthoDB" id="10252354at2759"/>
<dbReference type="Pfam" id="PF00069">
    <property type="entry name" value="Pkinase"/>
    <property type="match status" value="1"/>
</dbReference>
<evidence type="ECO:0000256" key="10">
    <source>
        <dbReference type="PROSITE-ProRule" id="PRU10141"/>
    </source>
</evidence>
<evidence type="ECO:0000256" key="2">
    <source>
        <dbReference type="ARBA" id="ARBA00022741"/>
    </source>
</evidence>
<evidence type="ECO:0000256" key="9">
    <source>
        <dbReference type="ARBA" id="ARBA00051693"/>
    </source>
</evidence>
<comment type="caution">
    <text evidence="12">The sequence shown here is derived from an EMBL/GenBank/DDBJ whole genome shotgun (WGS) entry which is preliminary data.</text>
</comment>
<evidence type="ECO:0000313" key="12">
    <source>
        <dbReference type="EMBL" id="CAE7733046.1"/>
    </source>
</evidence>
<evidence type="ECO:0000256" key="6">
    <source>
        <dbReference type="ARBA" id="ARBA00038999"/>
    </source>
</evidence>
<dbReference type="InterPro" id="IPR000719">
    <property type="entry name" value="Prot_kinase_dom"/>
</dbReference>
<feature type="binding site" evidence="10">
    <location>
        <position position="29"/>
    </location>
    <ligand>
        <name>ATP</name>
        <dbReference type="ChEBI" id="CHEBI:30616"/>
    </ligand>
</feature>
<dbReference type="Proteomes" id="UP000601435">
    <property type="component" value="Unassembled WGS sequence"/>
</dbReference>
<dbReference type="GO" id="GO:0005524">
    <property type="term" value="F:ATP binding"/>
    <property type="evidence" value="ECO:0007669"/>
    <property type="project" value="UniProtKB-UniRule"/>
</dbReference>
<organism evidence="12 13">
    <name type="scientific">Symbiodinium necroappetens</name>
    <dbReference type="NCBI Taxonomy" id="1628268"/>
    <lineage>
        <taxon>Eukaryota</taxon>
        <taxon>Sar</taxon>
        <taxon>Alveolata</taxon>
        <taxon>Dinophyceae</taxon>
        <taxon>Suessiales</taxon>
        <taxon>Symbiodiniaceae</taxon>
        <taxon>Symbiodinium</taxon>
    </lineage>
</organism>
<evidence type="ECO:0000256" key="7">
    <source>
        <dbReference type="ARBA" id="ARBA00049014"/>
    </source>
</evidence>
<gene>
    <name evidence="12" type="primary">MKK2</name>
    <name evidence="12" type="ORF">SNEC2469_LOCUS21189</name>
</gene>
<comment type="similarity">
    <text evidence="5">Belongs to the protein kinase superfamily. STE Ser/Thr protein kinase family. MAP kinase kinase subfamily.</text>
</comment>
<dbReference type="PANTHER" id="PTHR48013:SF9">
    <property type="entry name" value="DUAL SPECIFICITY MITOGEN-ACTIVATED PROTEIN KINASE KINASE 5"/>
    <property type="match status" value="1"/>
</dbReference>
<dbReference type="SMART" id="SM00220">
    <property type="entry name" value="S_TKc"/>
    <property type="match status" value="1"/>
</dbReference>
<keyword evidence="1" id="KW-0808">Transferase</keyword>
<evidence type="ECO:0000256" key="4">
    <source>
        <dbReference type="ARBA" id="ARBA00022840"/>
    </source>
</evidence>
<keyword evidence="13" id="KW-1185">Reference proteome</keyword>
<evidence type="ECO:0000256" key="3">
    <source>
        <dbReference type="ARBA" id="ARBA00022777"/>
    </source>
</evidence>
<dbReference type="SUPFAM" id="SSF56112">
    <property type="entry name" value="Protein kinase-like (PK-like)"/>
    <property type="match status" value="1"/>
</dbReference>
<dbReference type="PANTHER" id="PTHR48013">
    <property type="entry name" value="DUAL SPECIFICITY MITOGEN-ACTIVATED PROTEIN KINASE KINASE 5-RELATED"/>
    <property type="match status" value="1"/>
</dbReference>
<accession>A0A812XKE9</accession>
<protein>
    <recommendedName>
        <fullName evidence="6">mitogen-activated protein kinase kinase</fullName>
        <ecNumber evidence="6">2.7.12.2</ecNumber>
    </recommendedName>
</protein>
<proteinExistence type="inferred from homology"/>
<keyword evidence="3" id="KW-0418">Kinase</keyword>
<comment type="catalytic activity">
    <reaction evidence="9">
        <text>L-tyrosyl-[protein] + ATP = O-phospho-L-tyrosyl-[protein] + ADP + H(+)</text>
        <dbReference type="Rhea" id="RHEA:10596"/>
        <dbReference type="Rhea" id="RHEA-COMP:10136"/>
        <dbReference type="Rhea" id="RHEA-COMP:20101"/>
        <dbReference type="ChEBI" id="CHEBI:15378"/>
        <dbReference type="ChEBI" id="CHEBI:30616"/>
        <dbReference type="ChEBI" id="CHEBI:46858"/>
        <dbReference type="ChEBI" id="CHEBI:61978"/>
        <dbReference type="ChEBI" id="CHEBI:456216"/>
        <dbReference type="EC" id="2.7.12.2"/>
    </reaction>
</comment>
<dbReference type="GO" id="GO:0004708">
    <property type="term" value="F:MAP kinase kinase activity"/>
    <property type="evidence" value="ECO:0007669"/>
    <property type="project" value="UniProtKB-EC"/>
</dbReference>
<evidence type="ECO:0000256" key="1">
    <source>
        <dbReference type="ARBA" id="ARBA00022679"/>
    </source>
</evidence>
<evidence type="ECO:0000259" key="11">
    <source>
        <dbReference type="PROSITE" id="PS50011"/>
    </source>
</evidence>
<dbReference type="EC" id="2.7.12.2" evidence="6"/>
<dbReference type="EMBL" id="CAJNJA010037430">
    <property type="protein sequence ID" value="CAE7733046.1"/>
    <property type="molecule type" value="Genomic_DNA"/>
</dbReference>
<dbReference type="Gene3D" id="1.10.510.10">
    <property type="entry name" value="Transferase(Phosphotransferase) domain 1"/>
    <property type="match status" value="1"/>
</dbReference>
<dbReference type="PROSITE" id="PS50011">
    <property type="entry name" value="PROTEIN_KINASE_DOM"/>
    <property type="match status" value="1"/>
</dbReference>
<dbReference type="InterPro" id="IPR017441">
    <property type="entry name" value="Protein_kinase_ATP_BS"/>
</dbReference>
<dbReference type="AlphaFoldDB" id="A0A812XKE9"/>
<evidence type="ECO:0000256" key="8">
    <source>
        <dbReference type="ARBA" id="ARBA00049299"/>
    </source>
</evidence>
<evidence type="ECO:0000313" key="13">
    <source>
        <dbReference type="Proteomes" id="UP000601435"/>
    </source>
</evidence>
<keyword evidence="2 10" id="KW-0547">Nucleotide-binding</keyword>
<dbReference type="PROSITE" id="PS00107">
    <property type="entry name" value="PROTEIN_KINASE_ATP"/>
    <property type="match status" value="1"/>
</dbReference>
<feature type="domain" description="Protein kinase" evidence="11">
    <location>
        <begin position="1"/>
        <end position="255"/>
    </location>
</feature>
<comment type="catalytic activity">
    <reaction evidence="8">
        <text>L-threonyl-[protein] + ATP = O-phospho-L-threonyl-[protein] + ADP + H(+)</text>
        <dbReference type="Rhea" id="RHEA:46608"/>
        <dbReference type="Rhea" id="RHEA-COMP:11060"/>
        <dbReference type="Rhea" id="RHEA-COMP:11605"/>
        <dbReference type="ChEBI" id="CHEBI:15378"/>
        <dbReference type="ChEBI" id="CHEBI:30013"/>
        <dbReference type="ChEBI" id="CHEBI:30616"/>
        <dbReference type="ChEBI" id="CHEBI:61977"/>
        <dbReference type="ChEBI" id="CHEBI:456216"/>
        <dbReference type="EC" id="2.7.12.2"/>
    </reaction>
</comment>
<keyword evidence="4 10" id="KW-0067">ATP-binding</keyword>
<dbReference type="Gene3D" id="3.30.200.20">
    <property type="entry name" value="Phosphorylase Kinase, domain 1"/>
    <property type="match status" value="1"/>
</dbReference>
<feature type="non-terminal residue" evidence="12">
    <location>
        <position position="1"/>
    </location>
</feature>